<dbReference type="EMBL" id="MU268335">
    <property type="protein sequence ID" value="KAH7904884.1"/>
    <property type="molecule type" value="Genomic_DNA"/>
</dbReference>
<organism evidence="1 2">
    <name type="scientific">Hygrophoropsis aurantiaca</name>
    <dbReference type="NCBI Taxonomy" id="72124"/>
    <lineage>
        <taxon>Eukaryota</taxon>
        <taxon>Fungi</taxon>
        <taxon>Dikarya</taxon>
        <taxon>Basidiomycota</taxon>
        <taxon>Agaricomycotina</taxon>
        <taxon>Agaricomycetes</taxon>
        <taxon>Agaricomycetidae</taxon>
        <taxon>Boletales</taxon>
        <taxon>Coniophorineae</taxon>
        <taxon>Hygrophoropsidaceae</taxon>
        <taxon>Hygrophoropsis</taxon>
    </lineage>
</organism>
<comment type="caution">
    <text evidence="1">The sequence shown here is derived from an EMBL/GenBank/DDBJ whole genome shotgun (WGS) entry which is preliminary data.</text>
</comment>
<evidence type="ECO:0000313" key="1">
    <source>
        <dbReference type="EMBL" id="KAH7904884.1"/>
    </source>
</evidence>
<gene>
    <name evidence="1" type="ORF">BJ138DRAFT_1234438</name>
</gene>
<feature type="non-terminal residue" evidence="1">
    <location>
        <position position="161"/>
    </location>
</feature>
<protein>
    <submittedName>
        <fullName evidence="1">Uncharacterized protein</fullName>
    </submittedName>
</protein>
<accession>A0ACB7ZUP4</accession>
<name>A0ACB7ZUP4_9AGAM</name>
<dbReference type="Proteomes" id="UP000790377">
    <property type="component" value="Unassembled WGS sequence"/>
</dbReference>
<proteinExistence type="predicted"/>
<reference evidence="1" key="1">
    <citation type="journal article" date="2021" name="New Phytol.">
        <title>Evolutionary innovations through gain and loss of genes in the ectomycorrhizal Boletales.</title>
        <authorList>
            <person name="Wu G."/>
            <person name="Miyauchi S."/>
            <person name="Morin E."/>
            <person name="Kuo A."/>
            <person name="Drula E."/>
            <person name="Varga T."/>
            <person name="Kohler A."/>
            <person name="Feng B."/>
            <person name="Cao Y."/>
            <person name="Lipzen A."/>
            <person name="Daum C."/>
            <person name="Hundley H."/>
            <person name="Pangilinan J."/>
            <person name="Johnson J."/>
            <person name="Barry K."/>
            <person name="LaButti K."/>
            <person name="Ng V."/>
            <person name="Ahrendt S."/>
            <person name="Min B."/>
            <person name="Choi I.G."/>
            <person name="Park H."/>
            <person name="Plett J.M."/>
            <person name="Magnuson J."/>
            <person name="Spatafora J.W."/>
            <person name="Nagy L.G."/>
            <person name="Henrissat B."/>
            <person name="Grigoriev I.V."/>
            <person name="Yang Z.L."/>
            <person name="Xu J."/>
            <person name="Martin F.M."/>
        </authorList>
    </citation>
    <scope>NUCLEOTIDE SEQUENCE</scope>
    <source>
        <strain evidence="1">ATCC 28755</strain>
    </source>
</reference>
<evidence type="ECO:0000313" key="2">
    <source>
        <dbReference type="Proteomes" id="UP000790377"/>
    </source>
</evidence>
<sequence length="161" mass="17527">MSMAPLPRPRKFSSLAASFTPQSAPCVPTDRSRHQQNGYSCAPYATPREVPFPGGYREPGPGGLNHPGFNEYSPNYPTRYLHPMNPQELWRPVEANAFTNSAPNASPPDTPSSHASDSPKSTGSSDTSHPSCPTPSYTPLTQSMQAMQLKSHRTVWVEGVM</sequence>
<keyword evidence="2" id="KW-1185">Reference proteome</keyword>